<keyword evidence="3" id="KW-1185">Reference proteome</keyword>
<evidence type="ECO:0000313" key="2">
    <source>
        <dbReference type="EMBL" id="SHN56507.1"/>
    </source>
</evidence>
<dbReference type="AlphaFoldDB" id="A0A1M7SDB9"/>
<name>A0A1M7SDB9_9BACT</name>
<dbReference type="SMART" id="SM00028">
    <property type="entry name" value="TPR"/>
    <property type="match status" value="4"/>
</dbReference>
<dbReference type="InterPro" id="IPR011990">
    <property type="entry name" value="TPR-like_helical_dom_sf"/>
</dbReference>
<protein>
    <submittedName>
        <fullName evidence="2">Tetratricopeptide repeat-containing protein</fullName>
    </submittedName>
</protein>
<dbReference type="Pfam" id="PF13424">
    <property type="entry name" value="TPR_12"/>
    <property type="match status" value="1"/>
</dbReference>
<dbReference type="STRING" id="1121455.SAMN02745728_00800"/>
<evidence type="ECO:0000256" key="1">
    <source>
        <dbReference type="PROSITE-ProRule" id="PRU00339"/>
    </source>
</evidence>
<dbReference type="InterPro" id="IPR019734">
    <property type="entry name" value="TPR_rpt"/>
</dbReference>
<keyword evidence="1" id="KW-0802">TPR repeat</keyword>
<feature type="repeat" description="TPR" evidence="1">
    <location>
        <begin position="7"/>
        <end position="40"/>
    </location>
</feature>
<dbReference type="PANTHER" id="PTHR12558">
    <property type="entry name" value="CELL DIVISION CYCLE 16,23,27"/>
    <property type="match status" value="1"/>
</dbReference>
<dbReference type="Gene3D" id="1.25.40.10">
    <property type="entry name" value="Tetratricopeptide repeat domain"/>
    <property type="match status" value="2"/>
</dbReference>
<dbReference type="PROSITE" id="PS50005">
    <property type="entry name" value="TPR"/>
    <property type="match status" value="2"/>
</dbReference>
<dbReference type="PANTHER" id="PTHR12558:SF13">
    <property type="entry name" value="CELL DIVISION CYCLE PROTEIN 27 HOMOLOG"/>
    <property type="match status" value="1"/>
</dbReference>
<accession>A0A1M7SDB9</accession>
<feature type="repeat" description="TPR" evidence="1">
    <location>
        <begin position="74"/>
        <end position="107"/>
    </location>
</feature>
<sequence length="185" mass="20451">MSNHIDYEINKELGECYLHMGDYDKAEEYYQKAAQSADDIAAPFLGLATIYVQRGDYDAAYAQYSKAAGIEKSDKALAGMGLVQMERKDYDAAYANFKQALEINPENMVAMNCLVQIAHVQGRLSELVTVLENCLKIKESDAVNFTLAGCLVALGRKEEAKKYLQAIMAQNPKHEAAQTLLANIA</sequence>
<proteinExistence type="predicted"/>
<dbReference type="OrthoDB" id="5452667at2"/>
<gene>
    <name evidence="2" type="ORF">SAMN02745728_00800</name>
</gene>
<dbReference type="PROSITE" id="PS50293">
    <property type="entry name" value="TPR_REGION"/>
    <property type="match status" value="1"/>
</dbReference>
<organism evidence="2 3">
    <name type="scientific">Desulfovibrio litoralis DSM 11393</name>
    <dbReference type="NCBI Taxonomy" id="1121455"/>
    <lineage>
        <taxon>Bacteria</taxon>
        <taxon>Pseudomonadati</taxon>
        <taxon>Thermodesulfobacteriota</taxon>
        <taxon>Desulfovibrionia</taxon>
        <taxon>Desulfovibrionales</taxon>
        <taxon>Desulfovibrionaceae</taxon>
        <taxon>Desulfovibrio</taxon>
    </lineage>
</organism>
<dbReference type="SUPFAM" id="SSF48452">
    <property type="entry name" value="TPR-like"/>
    <property type="match status" value="1"/>
</dbReference>
<reference evidence="2 3" key="1">
    <citation type="submission" date="2016-12" db="EMBL/GenBank/DDBJ databases">
        <authorList>
            <person name="Song W.-J."/>
            <person name="Kurnit D.M."/>
        </authorList>
    </citation>
    <scope>NUCLEOTIDE SEQUENCE [LARGE SCALE GENOMIC DNA]</scope>
    <source>
        <strain evidence="2 3">DSM 11393</strain>
    </source>
</reference>
<dbReference type="EMBL" id="FRDI01000003">
    <property type="protein sequence ID" value="SHN56507.1"/>
    <property type="molecule type" value="Genomic_DNA"/>
</dbReference>
<dbReference type="Pfam" id="PF14559">
    <property type="entry name" value="TPR_19"/>
    <property type="match status" value="1"/>
</dbReference>
<dbReference type="Pfam" id="PF00515">
    <property type="entry name" value="TPR_1"/>
    <property type="match status" value="1"/>
</dbReference>
<evidence type="ECO:0000313" key="3">
    <source>
        <dbReference type="Proteomes" id="UP000186469"/>
    </source>
</evidence>
<dbReference type="RefSeq" id="WP_072696488.1">
    <property type="nucleotide sequence ID" value="NZ_FRDI01000003.1"/>
</dbReference>
<dbReference type="Proteomes" id="UP000186469">
    <property type="component" value="Unassembled WGS sequence"/>
</dbReference>